<evidence type="ECO:0000313" key="2">
    <source>
        <dbReference type="Proteomes" id="UP001320831"/>
    </source>
</evidence>
<dbReference type="RefSeq" id="WP_260906403.1">
    <property type="nucleotide sequence ID" value="NZ_JAOCZP010000009.1"/>
</dbReference>
<organism evidence="1 2">
    <name type="scientific">Chelativorans salis</name>
    <dbReference type="NCBI Taxonomy" id="2978478"/>
    <lineage>
        <taxon>Bacteria</taxon>
        <taxon>Pseudomonadati</taxon>
        <taxon>Pseudomonadota</taxon>
        <taxon>Alphaproteobacteria</taxon>
        <taxon>Hyphomicrobiales</taxon>
        <taxon>Phyllobacteriaceae</taxon>
        <taxon>Chelativorans</taxon>
    </lineage>
</organism>
<evidence type="ECO:0000313" key="1">
    <source>
        <dbReference type="EMBL" id="MCT7377739.1"/>
    </source>
</evidence>
<reference evidence="1 2" key="1">
    <citation type="submission" date="2022-09" db="EMBL/GenBank/DDBJ databases">
        <title>Chelativorans salina sp. nov., a novel slightly halophilic bacterium isolated from a saline lake sediment enrichment.</title>
        <authorList>
            <person name="Gao L."/>
            <person name="Fang B.-Z."/>
            <person name="Li W.-J."/>
        </authorList>
    </citation>
    <scope>NUCLEOTIDE SEQUENCE [LARGE SCALE GENOMIC DNA]</scope>
    <source>
        <strain evidence="1 2">EGI FJ00035</strain>
    </source>
</reference>
<comment type="caution">
    <text evidence="1">The sequence shown here is derived from an EMBL/GenBank/DDBJ whole genome shotgun (WGS) entry which is preliminary data.</text>
</comment>
<protein>
    <submittedName>
        <fullName evidence="1">Uncharacterized protein</fullName>
    </submittedName>
</protein>
<gene>
    <name evidence="1" type="ORF">N5A92_22205</name>
</gene>
<dbReference type="EMBL" id="JAOCZP010000009">
    <property type="protein sequence ID" value="MCT7377739.1"/>
    <property type="molecule type" value="Genomic_DNA"/>
</dbReference>
<accession>A0ABT2LTC6</accession>
<proteinExistence type="predicted"/>
<name>A0ABT2LTC6_9HYPH</name>
<keyword evidence="2" id="KW-1185">Reference proteome</keyword>
<dbReference type="Proteomes" id="UP001320831">
    <property type="component" value="Unassembled WGS sequence"/>
</dbReference>
<sequence>MTADKRVEAEIDALLGRDETASVIDTLLAMPRVEAANDPDGSWERILHARLQERLARKMRQVLEEAPDRKGSRSAA</sequence>